<feature type="chain" id="PRO_5005548250" evidence="1">
    <location>
        <begin position="23"/>
        <end position="137"/>
    </location>
</feature>
<evidence type="ECO:0000256" key="1">
    <source>
        <dbReference type="SAM" id="SignalP"/>
    </source>
</evidence>
<dbReference type="Proteomes" id="UP000054350">
    <property type="component" value="Unassembled WGS sequence"/>
</dbReference>
<evidence type="ECO:0000313" key="3">
    <source>
        <dbReference type="Proteomes" id="UP000054350"/>
    </source>
</evidence>
<accession>A0A0L0TBS8</accession>
<feature type="signal peptide" evidence="1">
    <location>
        <begin position="1"/>
        <end position="22"/>
    </location>
</feature>
<dbReference type="EMBL" id="GG745377">
    <property type="protein sequence ID" value="KNE72155.1"/>
    <property type="molecule type" value="Genomic_DNA"/>
</dbReference>
<protein>
    <submittedName>
        <fullName evidence="2">Uncharacterized protein</fullName>
    </submittedName>
</protein>
<reference evidence="2 3" key="1">
    <citation type="submission" date="2009-11" db="EMBL/GenBank/DDBJ databases">
        <title>Annotation of Allomyces macrogynus ATCC 38327.</title>
        <authorList>
            <consortium name="The Broad Institute Genome Sequencing Platform"/>
            <person name="Russ C."/>
            <person name="Cuomo C."/>
            <person name="Burger G."/>
            <person name="Gray M.W."/>
            <person name="Holland P.W.H."/>
            <person name="King N."/>
            <person name="Lang F.B.F."/>
            <person name="Roger A.J."/>
            <person name="Ruiz-Trillo I."/>
            <person name="Young S.K."/>
            <person name="Zeng Q."/>
            <person name="Gargeya S."/>
            <person name="Fitzgerald M."/>
            <person name="Haas B."/>
            <person name="Abouelleil A."/>
            <person name="Alvarado L."/>
            <person name="Arachchi H.M."/>
            <person name="Berlin A."/>
            <person name="Chapman S.B."/>
            <person name="Gearin G."/>
            <person name="Goldberg J."/>
            <person name="Griggs A."/>
            <person name="Gujja S."/>
            <person name="Hansen M."/>
            <person name="Heiman D."/>
            <person name="Howarth C."/>
            <person name="Larimer J."/>
            <person name="Lui A."/>
            <person name="MacDonald P.J.P."/>
            <person name="McCowen C."/>
            <person name="Montmayeur A."/>
            <person name="Murphy C."/>
            <person name="Neiman D."/>
            <person name="Pearson M."/>
            <person name="Priest M."/>
            <person name="Roberts A."/>
            <person name="Saif S."/>
            <person name="Shea T."/>
            <person name="Sisk P."/>
            <person name="Stolte C."/>
            <person name="Sykes S."/>
            <person name="Wortman J."/>
            <person name="Nusbaum C."/>
            <person name="Birren B."/>
        </authorList>
    </citation>
    <scope>NUCLEOTIDE SEQUENCE [LARGE SCALE GENOMIC DNA]</scope>
    <source>
        <strain evidence="2 3">ATCC 38327</strain>
    </source>
</reference>
<keyword evidence="1" id="KW-0732">Signal</keyword>
<organism evidence="2 3">
    <name type="scientific">Allomyces macrogynus (strain ATCC 38327)</name>
    <name type="common">Allomyces javanicus var. macrogynus</name>
    <dbReference type="NCBI Taxonomy" id="578462"/>
    <lineage>
        <taxon>Eukaryota</taxon>
        <taxon>Fungi</taxon>
        <taxon>Fungi incertae sedis</taxon>
        <taxon>Blastocladiomycota</taxon>
        <taxon>Blastocladiomycetes</taxon>
        <taxon>Blastocladiales</taxon>
        <taxon>Blastocladiaceae</taxon>
        <taxon>Allomyces</taxon>
    </lineage>
</organism>
<proteinExistence type="predicted"/>
<reference evidence="3" key="2">
    <citation type="submission" date="2009-11" db="EMBL/GenBank/DDBJ databases">
        <title>The Genome Sequence of Allomyces macrogynus strain ATCC 38327.</title>
        <authorList>
            <consortium name="The Broad Institute Genome Sequencing Platform"/>
            <person name="Russ C."/>
            <person name="Cuomo C."/>
            <person name="Shea T."/>
            <person name="Young S.K."/>
            <person name="Zeng Q."/>
            <person name="Koehrsen M."/>
            <person name="Haas B."/>
            <person name="Borodovsky M."/>
            <person name="Guigo R."/>
            <person name="Alvarado L."/>
            <person name="Berlin A."/>
            <person name="Borenstein D."/>
            <person name="Chen Z."/>
            <person name="Engels R."/>
            <person name="Freedman E."/>
            <person name="Gellesch M."/>
            <person name="Goldberg J."/>
            <person name="Griggs A."/>
            <person name="Gujja S."/>
            <person name="Heiman D."/>
            <person name="Hepburn T."/>
            <person name="Howarth C."/>
            <person name="Jen D."/>
            <person name="Larson L."/>
            <person name="Lewis B."/>
            <person name="Mehta T."/>
            <person name="Park D."/>
            <person name="Pearson M."/>
            <person name="Roberts A."/>
            <person name="Saif S."/>
            <person name="Shenoy N."/>
            <person name="Sisk P."/>
            <person name="Stolte C."/>
            <person name="Sykes S."/>
            <person name="Walk T."/>
            <person name="White J."/>
            <person name="Yandava C."/>
            <person name="Burger G."/>
            <person name="Gray M.W."/>
            <person name="Holland P.W.H."/>
            <person name="King N."/>
            <person name="Lang F.B.F."/>
            <person name="Roger A.J."/>
            <person name="Ruiz-Trillo I."/>
            <person name="Lander E."/>
            <person name="Nusbaum C."/>
        </authorList>
    </citation>
    <scope>NUCLEOTIDE SEQUENCE [LARGE SCALE GENOMIC DNA]</scope>
    <source>
        <strain evidence="3">ATCC 38327</strain>
    </source>
</reference>
<keyword evidence="3" id="KW-1185">Reference proteome</keyword>
<dbReference type="OrthoDB" id="5556541at2759"/>
<dbReference type="VEuPathDB" id="FungiDB:AMAG_20549"/>
<name>A0A0L0TBS8_ALLM3</name>
<evidence type="ECO:0000313" key="2">
    <source>
        <dbReference type="EMBL" id="KNE72155.1"/>
    </source>
</evidence>
<sequence length="137" mass="14429">MLANALSLLAVALTALTATASAAPANGPGTGPNGYPPADPIAQLQYSTGYYAYPAITGEYPTNTQTCLGLEGINPLIYVNSVRTYPDGRRAYKVQLFGDWGCKGAPVAETDFFYQDGQTLKGADGKEVIAKSMRFAP</sequence>
<gene>
    <name evidence="2" type="ORF">AMAG_20549</name>
</gene>
<dbReference type="AlphaFoldDB" id="A0A0L0TBS8"/>